<dbReference type="Proteomes" id="UP000257109">
    <property type="component" value="Unassembled WGS sequence"/>
</dbReference>
<organism evidence="1 2">
    <name type="scientific">Mucuna pruriens</name>
    <name type="common">Velvet bean</name>
    <name type="synonym">Dolichos pruriens</name>
    <dbReference type="NCBI Taxonomy" id="157652"/>
    <lineage>
        <taxon>Eukaryota</taxon>
        <taxon>Viridiplantae</taxon>
        <taxon>Streptophyta</taxon>
        <taxon>Embryophyta</taxon>
        <taxon>Tracheophyta</taxon>
        <taxon>Spermatophyta</taxon>
        <taxon>Magnoliopsida</taxon>
        <taxon>eudicotyledons</taxon>
        <taxon>Gunneridae</taxon>
        <taxon>Pentapetalae</taxon>
        <taxon>rosids</taxon>
        <taxon>fabids</taxon>
        <taxon>Fabales</taxon>
        <taxon>Fabaceae</taxon>
        <taxon>Papilionoideae</taxon>
        <taxon>50 kb inversion clade</taxon>
        <taxon>NPAAA clade</taxon>
        <taxon>indigoferoid/millettioid clade</taxon>
        <taxon>Phaseoleae</taxon>
        <taxon>Mucuna</taxon>
    </lineage>
</organism>
<keyword evidence="2" id="KW-1185">Reference proteome</keyword>
<comment type="caution">
    <text evidence="1">The sequence shown here is derived from an EMBL/GenBank/DDBJ whole genome shotgun (WGS) entry which is preliminary data.</text>
</comment>
<reference evidence="1" key="1">
    <citation type="submission" date="2018-05" db="EMBL/GenBank/DDBJ databases">
        <title>Draft genome of Mucuna pruriens seed.</title>
        <authorList>
            <person name="Nnadi N.E."/>
            <person name="Vos R."/>
            <person name="Hasami M.H."/>
            <person name="Devisetty U.K."/>
            <person name="Aguiy J.C."/>
        </authorList>
    </citation>
    <scope>NUCLEOTIDE SEQUENCE [LARGE SCALE GENOMIC DNA]</scope>
    <source>
        <strain evidence="1">JCA_2017</strain>
    </source>
</reference>
<accession>A0A371H6U1</accession>
<dbReference type="AlphaFoldDB" id="A0A371H6U1"/>
<feature type="non-terminal residue" evidence="1">
    <location>
        <position position="1"/>
    </location>
</feature>
<sequence>MDLGAGCIVGATTRPWKPPSQLHHLKLERNPFHFTLLESNSREQEFTPNSIQISKRENIFARTVTLQVREAINIFTSVVTPLHLVAPTNKSRCGDNAAIEIELATLHQKAIVPRGSKVGAEKRVYESHTAVALRWQTNEYAVRGYVLNLQLTDFDLSILSLISQPEENPKGYCRECSPQVRSQLWLVLARVEQKKKIVRTIANFGLHIYYLIPLASGLANVGKLMAWQWKELLTKELEDRAWKLMKRKTIAWRGISRGSVLIEGVFSEASCSVAFQTCSGT</sequence>
<proteinExistence type="predicted"/>
<evidence type="ECO:0000313" key="1">
    <source>
        <dbReference type="EMBL" id="RDX98528.1"/>
    </source>
</evidence>
<protein>
    <submittedName>
        <fullName evidence="1">Uncharacterized protein</fullName>
    </submittedName>
</protein>
<gene>
    <name evidence="1" type="ORF">CR513_18542</name>
</gene>
<dbReference type="EMBL" id="QJKJ01003437">
    <property type="protein sequence ID" value="RDX98528.1"/>
    <property type="molecule type" value="Genomic_DNA"/>
</dbReference>
<evidence type="ECO:0000313" key="2">
    <source>
        <dbReference type="Proteomes" id="UP000257109"/>
    </source>
</evidence>
<name>A0A371H6U1_MUCPR</name>